<dbReference type="OMA" id="KALFQNC"/>
<dbReference type="InterPro" id="IPR012334">
    <property type="entry name" value="Pectin_lyas_fold"/>
</dbReference>
<feature type="domain" description="Pectinesterase catalytic" evidence="11">
    <location>
        <begin position="26"/>
        <end position="319"/>
    </location>
</feature>
<dbReference type="Pfam" id="PF01095">
    <property type="entry name" value="Pectinesterase"/>
    <property type="match status" value="1"/>
</dbReference>
<evidence type="ECO:0000256" key="3">
    <source>
        <dbReference type="ARBA" id="ARBA00013229"/>
    </source>
</evidence>
<evidence type="ECO:0000256" key="1">
    <source>
        <dbReference type="ARBA" id="ARBA00004191"/>
    </source>
</evidence>
<evidence type="ECO:0000256" key="5">
    <source>
        <dbReference type="ARBA" id="ARBA00022525"/>
    </source>
</evidence>
<comment type="subcellular location">
    <subcellularLocation>
        <location evidence="1">Secreted</location>
        <location evidence="1">Cell wall</location>
    </subcellularLocation>
</comment>
<dbReference type="OrthoDB" id="1936831at2759"/>
<evidence type="ECO:0000256" key="4">
    <source>
        <dbReference type="ARBA" id="ARBA00022512"/>
    </source>
</evidence>
<dbReference type="UniPathway" id="UPA00545">
    <property type="reaction ID" value="UER00823"/>
</dbReference>
<keyword evidence="5" id="KW-0964">Secreted</keyword>
<feature type="chain" id="PRO_5011113032" description="pectinesterase" evidence="10">
    <location>
        <begin position="21"/>
        <end position="342"/>
    </location>
</feature>
<dbReference type="InParanoid" id="A0A068V2T5"/>
<keyword evidence="4" id="KW-0134">Cell wall</keyword>
<evidence type="ECO:0000313" key="12">
    <source>
        <dbReference type="EMBL" id="CDP15105.1"/>
    </source>
</evidence>
<evidence type="ECO:0000256" key="10">
    <source>
        <dbReference type="SAM" id="SignalP"/>
    </source>
</evidence>
<evidence type="ECO:0000259" key="11">
    <source>
        <dbReference type="Pfam" id="PF01095"/>
    </source>
</evidence>
<keyword evidence="10" id="KW-0732">Signal</keyword>
<dbReference type="InterPro" id="IPR000070">
    <property type="entry name" value="Pectinesterase_cat"/>
</dbReference>
<organism evidence="12 13">
    <name type="scientific">Coffea canephora</name>
    <name type="common">Robusta coffee</name>
    <dbReference type="NCBI Taxonomy" id="49390"/>
    <lineage>
        <taxon>Eukaryota</taxon>
        <taxon>Viridiplantae</taxon>
        <taxon>Streptophyta</taxon>
        <taxon>Embryophyta</taxon>
        <taxon>Tracheophyta</taxon>
        <taxon>Spermatophyta</taxon>
        <taxon>Magnoliopsida</taxon>
        <taxon>eudicotyledons</taxon>
        <taxon>Gunneridae</taxon>
        <taxon>Pentapetalae</taxon>
        <taxon>asterids</taxon>
        <taxon>lamiids</taxon>
        <taxon>Gentianales</taxon>
        <taxon>Rubiaceae</taxon>
        <taxon>Ixoroideae</taxon>
        <taxon>Gardenieae complex</taxon>
        <taxon>Bertiereae - Coffeeae clade</taxon>
        <taxon>Coffeeae</taxon>
        <taxon>Coffea</taxon>
    </lineage>
</organism>
<dbReference type="Proteomes" id="UP000295252">
    <property type="component" value="Chromosome V"/>
</dbReference>
<accession>A0A068V2T5</accession>
<evidence type="ECO:0000256" key="6">
    <source>
        <dbReference type="ARBA" id="ARBA00022801"/>
    </source>
</evidence>
<feature type="signal peptide" evidence="10">
    <location>
        <begin position="1"/>
        <end position="20"/>
    </location>
</feature>
<dbReference type="InterPro" id="IPR011050">
    <property type="entry name" value="Pectin_lyase_fold/virulence"/>
</dbReference>
<dbReference type="FunFam" id="2.160.20.10:FF:000029">
    <property type="entry name" value="Pectinesterase 4"/>
    <property type="match status" value="1"/>
</dbReference>
<dbReference type="AlphaFoldDB" id="A0A068V2T5"/>
<keyword evidence="13" id="KW-1185">Reference proteome</keyword>
<dbReference type="GO" id="GO:0042545">
    <property type="term" value="P:cell wall modification"/>
    <property type="evidence" value="ECO:0007669"/>
    <property type="project" value="InterPro"/>
</dbReference>
<protein>
    <recommendedName>
        <fullName evidence="3">pectinesterase</fullName>
        <ecNumber evidence="3">3.1.1.11</ecNumber>
    </recommendedName>
</protein>
<name>A0A068V2T5_COFCA</name>
<evidence type="ECO:0000256" key="2">
    <source>
        <dbReference type="ARBA" id="ARBA00005184"/>
    </source>
</evidence>
<dbReference type="GO" id="GO:0045490">
    <property type="term" value="P:pectin catabolic process"/>
    <property type="evidence" value="ECO:0007669"/>
    <property type="project" value="UniProtKB-UniPathway"/>
</dbReference>
<comment type="pathway">
    <text evidence="2">Glycan metabolism; pectin degradation; 2-dehydro-3-deoxy-D-gluconate from pectin: step 1/5.</text>
</comment>
<comment type="catalytic activity">
    <reaction evidence="9">
        <text>[(1-&gt;4)-alpha-D-galacturonosyl methyl ester](n) + n H2O = [(1-&gt;4)-alpha-D-galacturonosyl](n) + n methanol + n H(+)</text>
        <dbReference type="Rhea" id="RHEA:22380"/>
        <dbReference type="Rhea" id="RHEA-COMP:14570"/>
        <dbReference type="Rhea" id="RHEA-COMP:14573"/>
        <dbReference type="ChEBI" id="CHEBI:15377"/>
        <dbReference type="ChEBI" id="CHEBI:15378"/>
        <dbReference type="ChEBI" id="CHEBI:17790"/>
        <dbReference type="ChEBI" id="CHEBI:140522"/>
        <dbReference type="ChEBI" id="CHEBI:140523"/>
        <dbReference type="EC" id="3.1.1.11"/>
    </reaction>
</comment>
<sequence>MDMGMVALYILLPLLSQGNGQQTPFNVVVAQNGSGNFTTIGEAIAAAPNYSSEKYYIQVKEGFYFESIVVGIEKTNIVLIGEGMRRTIISGNKSAGGGFDTVSTSTVGIFGNGFMAQGITFENSAGPRMNQSVALLAKADNLTFYKCRFSGSQDTLYTAEGKQFFRDCIVIGTIDFILGDAAVVFQNCVILARKPLHGQYLIITAQQRLTGEENTGTILQNCTIKATRNLLKEESKFKCYLGRPWGRYSRVVVLQSFIDSVITPTGWVPWPGEPTNDVFYAEYDNRGPGANRALRVPWSTVITNVAQASQFTLRSFLQGGDWIPSSVPRYLDLIQDSTSVLR</sequence>
<dbReference type="EMBL" id="HG739179">
    <property type="protein sequence ID" value="CDP15105.1"/>
    <property type="molecule type" value="Genomic_DNA"/>
</dbReference>
<dbReference type="GO" id="GO:0030599">
    <property type="term" value="F:pectinesterase activity"/>
    <property type="evidence" value="ECO:0007669"/>
    <property type="project" value="UniProtKB-EC"/>
</dbReference>
<dbReference type="PhylomeDB" id="A0A068V2T5"/>
<evidence type="ECO:0000256" key="9">
    <source>
        <dbReference type="ARBA" id="ARBA00047928"/>
    </source>
</evidence>
<evidence type="ECO:0000256" key="8">
    <source>
        <dbReference type="ARBA" id="ARBA00023316"/>
    </source>
</evidence>
<reference evidence="13" key="1">
    <citation type="journal article" date="2014" name="Science">
        <title>The coffee genome provides insight into the convergent evolution of caffeine biosynthesis.</title>
        <authorList>
            <person name="Denoeud F."/>
            <person name="Carretero-Paulet L."/>
            <person name="Dereeper A."/>
            <person name="Droc G."/>
            <person name="Guyot R."/>
            <person name="Pietrella M."/>
            <person name="Zheng C."/>
            <person name="Alberti A."/>
            <person name="Anthony F."/>
            <person name="Aprea G."/>
            <person name="Aury J.M."/>
            <person name="Bento P."/>
            <person name="Bernard M."/>
            <person name="Bocs S."/>
            <person name="Campa C."/>
            <person name="Cenci A."/>
            <person name="Combes M.C."/>
            <person name="Crouzillat D."/>
            <person name="Da Silva C."/>
            <person name="Daddiego L."/>
            <person name="De Bellis F."/>
            <person name="Dussert S."/>
            <person name="Garsmeur O."/>
            <person name="Gayraud T."/>
            <person name="Guignon V."/>
            <person name="Jahn K."/>
            <person name="Jamilloux V."/>
            <person name="Joet T."/>
            <person name="Labadie K."/>
            <person name="Lan T."/>
            <person name="Leclercq J."/>
            <person name="Lepelley M."/>
            <person name="Leroy T."/>
            <person name="Li L.T."/>
            <person name="Librado P."/>
            <person name="Lopez L."/>
            <person name="Munoz A."/>
            <person name="Noel B."/>
            <person name="Pallavicini A."/>
            <person name="Perrotta G."/>
            <person name="Poncet V."/>
            <person name="Pot D."/>
            <person name="Priyono X."/>
            <person name="Rigoreau M."/>
            <person name="Rouard M."/>
            <person name="Rozas J."/>
            <person name="Tranchant-Dubreuil C."/>
            <person name="VanBuren R."/>
            <person name="Zhang Q."/>
            <person name="Andrade A.C."/>
            <person name="Argout X."/>
            <person name="Bertrand B."/>
            <person name="de Kochko A."/>
            <person name="Graziosi G."/>
            <person name="Henry R.J."/>
            <person name="Jayarama X."/>
            <person name="Ming R."/>
            <person name="Nagai C."/>
            <person name="Rounsley S."/>
            <person name="Sankoff D."/>
            <person name="Giuliano G."/>
            <person name="Albert V.A."/>
            <person name="Wincker P."/>
            <person name="Lashermes P."/>
        </authorList>
    </citation>
    <scope>NUCLEOTIDE SEQUENCE [LARGE SCALE GENOMIC DNA]</scope>
    <source>
        <strain evidence="13">cv. DH200-94</strain>
    </source>
</reference>
<proteinExistence type="predicted"/>
<dbReference type="STRING" id="49390.A0A068V2T5"/>
<dbReference type="Gene3D" id="2.160.20.10">
    <property type="entry name" value="Single-stranded right-handed beta-helix, Pectin lyase-like"/>
    <property type="match status" value="1"/>
</dbReference>
<keyword evidence="6" id="KW-0378">Hydrolase</keyword>
<evidence type="ECO:0000313" key="13">
    <source>
        <dbReference type="Proteomes" id="UP000295252"/>
    </source>
</evidence>
<evidence type="ECO:0000256" key="7">
    <source>
        <dbReference type="ARBA" id="ARBA00023085"/>
    </source>
</evidence>
<keyword evidence="8" id="KW-0961">Cell wall biogenesis/degradation</keyword>
<dbReference type="PANTHER" id="PTHR31707">
    <property type="entry name" value="PECTINESTERASE"/>
    <property type="match status" value="1"/>
</dbReference>
<gene>
    <name evidence="12" type="ORF">GSCOC_T00042678001</name>
</gene>
<dbReference type="Gramene" id="CDP15105">
    <property type="protein sequence ID" value="CDP15105"/>
    <property type="gene ID" value="GSCOC_T00042678001"/>
</dbReference>
<keyword evidence="7" id="KW-0063">Aspartyl esterase</keyword>
<dbReference type="EC" id="3.1.1.11" evidence="3"/>
<dbReference type="SUPFAM" id="SSF51126">
    <property type="entry name" value="Pectin lyase-like"/>
    <property type="match status" value="1"/>
</dbReference>